<dbReference type="InterPro" id="IPR020843">
    <property type="entry name" value="ER"/>
</dbReference>
<keyword evidence="2 5" id="KW-0479">Metal-binding</keyword>
<evidence type="ECO:0000313" key="7">
    <source>
        <dbReference type="EMBL" id="KDE96969.1"/>
    </source>
</evidence>
<dbReference type="GO" id="GO:0016491">
    <property type="term" value="F:oxidoreductase activity"/>
    <property type="evidence" value="ECO:0007669"/>
    <property type="project" value="UniProtKB-KW"/>
</dbReference>
<keyword evidence="8" id="KW-1185">Reference proteome</keyword>
<dbReference type="InterPro" id="IPR011032">
    <property type="entry name" value="GroES-like_sf"/>
</dbReference>
<evidence type="ECO:0000256" key="5">
    <source>
        <dbReference type="RuleBase" id="RU361277"/>
    </source>
</evidence>
<dbReference type="Gene3D" id="3.40.50.720">
    <property type="entry name" value="NAD(P)-binding Rossmann-like Domain"/>
    <property type="match status" value="1"/>
</dbReference>
<dbReference type="Pfam" id="PF00107">
    <property type="entry name" value="ADH_zinc_N"/>
    <property type="match status" value="1"/>
</dbReference>
<comment type="similarity">
    <text evidence="5">Belongs to the zinc-containing alcohol dehydrogenase family.</text>
</comment>
<dbReference type="InterPro" id="IPR036291">
    <property type="entry name" value="NAD(P)-bd_dom_sf"/>
</dbReference>
<dbReference type="InterPro" id="IPR013149">
    <property type="entry name" value="ADH-like_C"/>
</dbReference>
<dbReference type="SUPFAM" id="SSF51735">
    <property type="entry name" value="NAD(P)-binding Rossmann-fold domains"/>
    <property type="match status" value="1"/>
</dbReference>
<dbReference type="SUPFAM" id="SSF50129">
    <property type="entry name" value="GroES-like"/>
    <property type="match status" value="1"/>
</dbReference>
<dbReference type="CDD" id="cd08233">
    <property type="entry name" value="butanediol_DH_like"/>
    <property type="match status" value="1"/>
</dbReference>
<dbReference type="PANTHER" id="PTHR43401:SF2">
    <property type="entry name" value="L-THREONINE 3-DEHYDROGENASE"/>
    <property type="match status" value="1"/>
</dbReference>
<sequence>MRAAIYHGREDVRIEELPDPSPRAGEVVIEVARAGICGTDLHEYIAGPMHAAPGVVIGHEYSGTVVGVGSGVREFTEGDRVCGVGVFGCGECGFCKQGAEALCGTVGFIGFAVNGALAHYASLPTKALFRIPDEISLAEAAVVEPIASAYHAVRRSGLAAGGTVFIAGAGPIGLALVQFCLAQGATQVIVSEVSATRRVAAHRVGATRVIDPLAEDAVEVVRTLTNGNGVDISFDAAGVQPALDAALGVLRPRGRLMVVAIWEAPAGIDINRSVMREANIGFSFCYEAQRQVPAILDLLATGAISLGELITDEIPLDAVVSQGLEELRVNRDAHVKILIDPSA</sequence>
<dbReference type="SMART" id="SM00829">
    <property type="entry name" value="PKS_ER"/>
    <property type="match status" value="1"/>
</dbReference>
<evidence type="ECO:0000256" key="1">
    <source>
        <dbReference type="ARBA" id="ARBA00001947"/>
    </source>
</evidence>
<feature type="domain" description="Enoyl reductase (ER)" evidence="6">
    <location>
        <begin position="8"/>
        <end position="339"/>
    </location>
</feature>
<dbReference type="GO" id="GO:0008270">
    <property type="term" value="F:zinc ion binding"/>
    <property type="evidence" value="ECO:0007669"/>
    <property type="project" value="InterPro"/>
</dbReference>
<comment type="caution">
    <text evidence="7">The sequence shown here is derived from an EMBL/GenBank/DDBJ whole genome shotgun (WGS) entry which is preliminary data.</text>
</comment>
<dbReference type="eggNOG" id="COG1063">
    <property type="taxonomic scope" value="Bacteria"/>
</dbReference>
<keyword evidence="4" id="KW-0560">Oxidoreductase</keyword>
<dbReference type="InterPro" id="IPR013154">
    <property type="entry name" value="ADH-like_N"/>
</dbReference>
<dbReference type="InterPro" id="IPR050129">
    <property type="entry name" value="Zn_alcohol_dh"/>
</dbReference>
<dbReference type="PROSITE" id="PS00059">
    <property type="entry name" value="ADH_ZINC"/>
    <property type="match status" value="1"/>
</dbReference>
<dbReference type="OrthoDB" id="9797931at2"/>
<evidence type="ECO:0000256" key="2">
    <source>
        <dbReference type="ARBA" id="ARBA00022723"/>
    </source>
</evidence>
<dbReference type="STRING" id="1440774.Y900_027075"/>
<dbReference type="Gene3D" id="3.90.180.10">
    <property type="entry name" value="Medium-chain alcohol dehydrogenases, catalytic domain"/>
    <property type="match status" value="1"/>
</dbReference>
<gene>
    <name evidence="7" type="ORF">Y900_027075</name>
</gene>
<accession>A0A064C8L3</accession>
<dbReference type="AlphaFoldDB" id="A0A064C8L3"/>
<evidence type="ECO:0000256" key="3">
    <source>
        <dbReference type="ARBA" id="ARBA00022833"/>
    </source>
</evidence>
<evidence type="ECO:0000313" key="8">
    <source>
        <dbReference type="Proteomes" id="UP000022835"/>
    </source>
</evidence>
<reference evidence="7" key="1">
    <citation type="submission" date="2014-05" db="EMBL/GenBank/DDBJ databases">
        <title>Genome sequence of Mycobacterium aromaticivorans strain JS19b1T (= DSM 45407T).</title>
        <authorList>
            <person name="Kwak Y."/>
            <person name="Park G.-S."/>
            <person name="Li Q.X."/>
            <person name="Lee S.-E."/>
            <person name="Shin J.-H."/>
        </authorList>
    </citation>
    <scope>NUCLEOTIDE SEQUENCE [LARGE SCALE GENOMIC DNA]</scope>
    <source>
        <strain evidence="7">JS19b1</strain>
    </source>
</reference>
<name>A0A064C8L3_9MYCO</name>
<dbReference type="InterPro" id="IPR002328">
    <property type="entry name" value="ADH_Zn_CS"/>
</dbReference>
<comment type="cofactor">
    <cofactor evidence="1 5">
        <name>Zn(2+)</name>
        <dbReference type="ChEBI" id="CHEBI:29105"/>
    </cofactor>
</comment>
<proteinExistence type="inferred from homology"/>
<dbReference type="Proteomes" id="UP000022835">
    <property type="component" value="Unassembled WGS sequence"/>
</dbReference>
<dbReference type="EMBL" id="JALN02000002">
    <property type="protein sequence ID" value="KDE96969.1"/>
    <property type="molecule type" value="Genomic_DNA"/>
</dbReference>
<dbReference type="Pfam" id="PF08240">
    <property type="entry name" value="ADH_N"/>
    <property type="match status" value="1"/>
</dbReference>
<dbReference type="PANTHER" id="PTHR43401">
    <property type="entry name" value="L-THREONINE 3-DEHYDROGENASE"/>
    <property type="match status" value="1"/>
</dbReference>
<keyword evidence="3 5" id="KW-0862">Zinc</keyword>
<evidence type="ECO:0000259" key="6">
    <source>
        <dbReference type="SMART" id="SM00829"/>
    </source>
</evidence>
<organism evidence="7 8">
    <name type="scientific">Mycolicibacterium aromaticivorans JS19b1 = JCM 16368</name>
    <dbReference type="NCBI Taxonomy" id="1440774"/>
    <lineage>
        <taxon>Bacteria</taxon>
        <taxon>Bacillati</taxon>
        <taxon>Actinomycetota</taxon>
        <taxon>Actinomycetes</taxon>
        <taxon>Mycobacteriales</taxon>
        <taxon>Mycobacteriaceae</taxon>
        <taxon>Mycolicibacterium</taxon>
    </lineage>
</organism>
<evidence type="ECO:0000256" key="4">
    <source>
        <dbReference type="ARBA" id="ARBA00023002"/>
    </source>
</evidence>
<protein>
    <submittedName>
        <fullName evidence="7">Zinc-binding alcohol dehydrogenase</fullName>
    </submittedName>
</protein>